<accession>A0A0A8YWA1</accession>
<evidence type="ECO:0000256" key="1">
    <source>
        <dbReference type="SAM" id="Phobius"/>
    </source>
</evidence>
<organism evidence="2">
    <name type="scientific">Arundo donax</name>
    <name type="common">Giant reed</name>
    <name type="synonym">Donax arundinaceus</name>
    <dbReference type="NCBI Taxonomy" id="35708"/>
    <lineage>
        <taxon>Eukaryota</taxon>
        <taxon>Viridiplantae</taxon>
        <taxon>Streptophyta</taxon>
        <taxon>Embryophyta</taxon>
        <taxon>Tracheophyta</taxon>
        <taxon>Spermatophyta</taxon>
        <taxon>Magnoliopsida</taxon>
        <taxon>Liliopsida</taxon>
        <taxon>Poales</taxon>
        <taxon>Poaceae</taxon>
        <taxon>PACMAD clade</taxon>
        <taxon>Arundinoideae</taxon>
        <taxon>Arundineae</taxon>
        <taxon>Arundo</taxon>
    </lineage>
</organism>
<reference evidence="2" key="2">
    <citation type="journal article" date="2015" name="Data Brief">
        <title>Shoot transcriptome of the giant reed, Arundo donax.</title>
        <authorList>
            <person name="Barrero R.A."/>
            <person name="Guerrero F.D."/>
            <person name="Moolhuijzen P."/>
            <person name="Goolsby J.A."/>
            <person name="Tidwell J."/>
            <person name="Bellgard S.E."/>
            <person name="Bellgard M.I."/>
        </authorList>
    </citation>
    <scope>NUCLEOTIDE SEQUENCE</scope>
    <source>
        <tissue evidence="2">Shoot tissue taken approximately 20 cm above the soil surface</tissue>
    </source>
</reference>
<keyword evidence="1" id="KW-0472">Membrane</keyword>
<sequence>MTFHNNIAIFVFLGKNIIIFVIKDFIVR</sequence>
<dbReference type="AlphaFoldDB" id="A0A0A8YWA1"/>
<feature type="transmembrane region" description="Helical" evidence="1">
    <location>
        <begin position="6"/>
        <end position="26"/>
    </location>
</feature>
<protein>
    <submittedName>
        <fullName evidence="2">Uncharacterized protein</fullName>
    </submittedName>
</protein>
<keyword evidence="1" id="KW-0812">Transmembrane</keyword>
<name>A0A0A8YWA1_ARUDO</name>
<proteinExistence type="predicted"/>
<dbReference type="EMBL" id="GBRH01268227">
    <property type="protein sequence ID" value="JAD29668.1"/>
    <property type="molecule type" value="Transcribed_RNA"/>
</dbReference>
<evidence type="ECO:0000313" key="2">
    <source>
        <dbReference type="EMBL" id="JAD29668.1"/>
    </source>
</evidence>
<keyword evidence="1" id="KW-1133">Transmembrane helix</keyword>
<reference evidence="2" key="1">
    <citation type="submission" date="2014-09" db="EMBL/GenBank/DDBJ databases">
        <authorList>
            <person name="Magalhaes I.L.F."/>
            <person name="Oliveira U."/>
            <person name="Santos F.R."/>
            <person name="Vidigal T.H.D.A."/>
            <person name="Brescovit A.D."/>
            <person name="Santos A.J."/>
        </authorList>
    </citation>
    <scope>NUCLEOTIDE SEQUENCE</scope>
    <source>
        <tissue evidence="2">Shoot tissue taken approximately 20 cm above the soil surface</tissue>
    </source>
</reference>